<proteinExistence type="predicted"/>
<dbReference type="Proteomes" id="UP001597045">
    <property type="component" value="Unassembled WGS sequence"/>
</dbReference>
<evidence type="ECO:0000313" key="2">
    <source>
        <dbReference type="Proteomes" id="UP001597045"/>
    </source>
</evidence>
<accession>A0ABW3M640</accession>
<organism evidence="1 2">
    <name type="scientific">Kibdelosporangium lantanae</name>
    <dbReference type="NCBI Taxonomy" id="1497396"/>
    <lineage>
        <taxon>Bacteria</taxon>
        <taxon>Bacillati</taxon>
        <taxon>Actinomycetota</taxon>
        <taxon>Actinomycetes</taxon>
        <taxon>Pseudonocardiales</taxon>
        <taxon>Pseudonocardiaceae</taxon>
        <taxon>Kibdelosporangium</taxon>
    </lineage>
</organism>
<reference evidence="2" key="1">
    <citation type="journal article" date="2019" name="Int. J. Syst. Evol. Microbiol.">
        <title>The Global Catalogue of Microorganisms (GCM) 10K type strain sequencing project: providing services to taxonomists for standard genome sequencing and annotation.</title>
        <authorList>
            <consortium name="The Broad Institute Genomics Platform"/>
            <consortium name="The Broad Institute Genome Sequencing Center for Infectious Disease"/>
            <person name="Wu L."/>
            <person name="Ma J."/>
        </authorList>
    </citation>
    <scope>NUCLEOTIDE SEQUENCE [LARGE SCALE GENOMIC DNA]</scope>
    <source>
        <strain evidence="2">JCM 31486</strain>
    </source>
</reference>
<comment type="caution">
    <text evidence="1">The sequence shown here is derived from an EMBL/GenBank/DDBJ whole genome shotgun (WGS) entry which is preliminary data.</text>
</comment>
<name>A0ABW3M640_9PSEU</name>
<evidence type="ECO:0000313" key="1">
    <source>
        <dbReference type="EMBL" id="MFD1045059.1"/>
    </source>
</evidence>
<protein>
    <submittedName>
        <fullName evidence="1">Uncharacterized protein</fullName>
    </submittedName>
</protein>
<gene>
    <name evidence="1" type="ORF">ACFQ1S_05365</name>
</gene>
<sequence length="71" mass="7552">PASVAFPGAALVIDDAVTVVDHLESPSATFNAPQEAFVRLVTGRLRPPYDQGVSVDGNVTLDDLRRVFPGF</sequence>
<feature type="non-terminal residue" evidence="1">
    <location>
        <position position="1"/>
    </location>
</feature>
<keyword evidence="2" id="KW-1185">Reference proteome</keyword>
<dbReference type="EMBL" id="JBHTIS010000194">
    <property type="protein sequence ID" value="MFD1045059.1"/>
    <property type="molecule type" value="Genomic_DNA"/>
</dbReference>